<name>A0ABW2EDU8_9BACI</name>
<dbReference type="PANTHER" id="PTHR30204:SF67">
    <property type="entry name" value="HTH-TYPE TRANSCRIPTIONAL REGULATOR MLRA-RELATED"/>
    <property type="match status" value="1"/>
</dbReference>
<dbReference type="Gene3D" id="1.10.1660.10">
    <property type="match status" value="1"/>
</dbReference>
<sequence length="299" mass="34412">MQNQKAKYNIKAVSQMLNIQAGTLRAWERRYQIIQPVRNEAGHRIYTDEHLHTLKWLINKVNKGFTISQAIALLENNDEFQIAPQKKEERNHLEVTGDDLLQCLLSFDERSAQLKLEEAFSLFSPETVAMYIFSPILVETGNLWESKQITSAHENFVSNFLRFRIGMMLLSIPTIGDKQKALLVCGPNEHHELGLMIFALFLKRRGYDVVYLGQSPASGDLEIVIDEIKPEFIFLSCTIKKNIPLATRLVESLEEQFPTLEIGLGGYVYETMPELNKRFKKYIVGNTKSSWEDWLNARS</sequence>
<dbReference type="EMBL" id="JBHSZV010000004">
    <property type="protein sequence ID" value="MFC7060480.1"/>
    <property type="molecule type" value="Genomic_DNA"/>
</dbReference>
<evidence type="ECO:0000256" key="3">
    <source>
        <dbReference type="ARBA" id="ARBA00023163"/>
    </source>
</evidence>
<evidence type="ECO:0000256" key="1">
    <source>
        <dbReference type="ARBA" id="ARBA00023015"/>
    </source>
</evidence>
<keyword evidence="3" id="KW-0804">Transcription</keyword>
<dbReference type="Pfam" id="PF02310">
    <property type="entry name" value="B12-binding"/>
    <property type="match status" value="1"/>
</dbReference>
<dbReference type="InterPro" id="IPR003759">
    <property type="entry name" value="Cbl-bd_cap"/>
</dbReference>
<dbReference type="Pfam" id="PF13411">
    <property type="entry name" value="MerR_1"/>
    <property type="match status" value="1"/>
</dbReference>
<dbReference type="Pfam" id="PF02607">
    <property type="entry name" value="B12-binding_2"/>
    <property type="match status" value="1"/>
</dbReference>
<gene>
    <name evidence="6" type="ORF">ACFQIC_01165</name>
</gene>
<dbReference type="SMART" id="SM00422">
    <property type="entry name" value="HTH_MERR"/>
    <property type="match status" value="1"/>
</dbReference>
<comment type="caution">
    <text evidence="6">The sequence shown here is derived from an EMBL/GenBank/DDBJ whole genome shotgun (WGS) entry which is preliminary data.</text>
</comment>
<dbReference type="InterPro" id="IPR000551">
    <property type="entry name" value="MerR-type_HTH_dom"/>
</dbReference>
<dbReference type="SUPFAM" id="SSF52242">
    <property type="entry name" value="Cobalamin (vitamin B12)-binding domain"/>
    <property type="match status" value="1"/>
</dbReference>
<dbReference type="InterPro" id="IPR036724">
    <property type="entry name" value="Cobalamin-bd_sf"/>
</dbReference>
<organism evidence="6 7">
    <name type="scientific">Halobacillus seohaensis</name>
    <dbReference type="NCBI Taxonomy" id="447421"/>
    <lineage>
        <taxon>Bacteria</taxon>
        <taxon>Bacillati</taxon>
        <taxon>Bacillota</taxon>
        <taxon>Bacilli</taxon>
        <taxon>Bacillales</taxon>
        <taxon>Bacillaceae</taxon>
        <taxon>Halobacillus</taxon>
    </lineage>
</organism>
<dbReference type="SUPFAM" id="SSF46955">
    <property type="entry name" value="Putative DNA-binding domain"/>
    <property type="match status" value="1"/>
</dbReference>
<dbReference type="PROSITE" id="PS50937">
    <property type="entry name" value="HTH_MERR_2"/>
    <property type="match status" value="1"/>
</dbReference>
<feature type="domain" description="HTH merR-type" evidence="4">
    <location>
        <begin position="7"/>
        <end position="76"/>
    </location>
</feature>
<dbReference type="Proteomes" id="UP001596410">
    <property type="component" value="Unassembled WGS sequence"/>
</dbReference>
<dbReference type="Gene3D" id="1.10.1240.10">
    <property type="entry name" value="Methionine synthase domain"/>
    <property type="match status" value="1"/>
</dbReference>
<dbReference type="CDD" id="cd01104">
    <property type="entry name" value="HTH_MlrA-CarA"/>
    <property type="match status" value="1"/>
</dbReference>
<dbReference type="InterPro" id="IPR047057">
    <property type="entry name" value="MerR_fam"/>
</dbReference>
<evidence type="ECO:0000313" key="6">
    <source>
        <dbReference type="EMBL" id="MFC7060480.1"/>
    </source>
</evidence>
<reference evidence="7" key="1">
    <citation type="journal article" date="2019" name="Int. J. Syst. Evol. Microbiol.">
        <title>The Global Catalogue of Microorganisms (GCM) 10K type strain sequencing project: providing services to taxonomists for standard genome sequencing and annotation.</title>
        <authorList>
            <consortium name="The Broad Institute Genomics Platform"/>
            <consortium name="The Broad Institute Genome Sequencing Center for Infectious Disease"/>
            <person name="Wu L."/>
            <person name="Ma J."/>
        </authorList>
    </citation>
    <scope>NUCLEOTIDE SEQUENCE [LARGE SCALE GENOMIC DNA]</scope>
    <source>
        <strain evidence="7">CGMCC 4.1621</strain>
    </source>
</reference>
<proteinExistence type="predicted"/>
<feature type="domain" description="B12-binding" evidence="5">
    <location>
        <begin position="178"/>
        <end position="299"/>
    </location>
</feature>
<protein>
    <submittedName>
        <fullName evidence="6">MerR family transcriptional regulator</fullName>
    </submittedName>
</protein>
<keyword evidence="7" id="KW-1185">Reference proteome</keyword>
<dbReference type="PROSITE" id="PS51332">
    <property type="entry name" value="B12_BINDING"/>
    <property type="match status" value="1"/>
</dbReference>
<dbReference type="PANTHER" id="PTHR30204">
    <property type="entry name" value="REDOX-CYCLING DRUG-SENSING TRANSCRIPTIONAL ACTIVATOR SOXR"/>
    <property type="match status" value="1"/>
</dbReference>
<dbReference type="InterPro" id="IPR036594">
    <property type="entry name" value="Meth_synthase_dom"/>
</dbReference>
<dbReference type="RefSeq" id="WP_204706475.1">
    <property type="nucleotide sequence ID" value="NZ_JBHSZV010000004.1"/>
</dbReference>
<dbReference type="Gene3D" id="3.40.50.280">
    <property type="entry name" value="Cobalamin-binding domain"/>
    <property type="match status" value="1"/>
</dbReference>
<keyword evidence="1" id="KW-0805">Transcription regulation</keyword>
<keyword evidence="2" id="KW-0238">DNA-binding</keyword>
<dbReference type="InterPro" id="IPR009061">
    <property type="entry name" value="DNA-bd_dom_put_sf"/>
</dbReference>
<evidence type="ECO:0000259" key="4">
    <source>
        <dbReference type="PROSITE" id="PS50937"/>
    </source>
</evidence>
<evidence type="ECO:0000313" key="7">
    <source>
        <dbReference type="Proteomes" id="UP001596410"/>
    </source>
</evidence>
<evidence type="ECO:0000256" key="2">
    <source>
        <dbReference type="ARBA" id="ARBA00023125"/>
    </source>
</evidence>
<accession>A0ABW2EDU8</accession>
<evidence type="ECO:0000259" key="5">
    <source>
        <dbReference type="PROSITE" id="PS51332"/>
    </source>
</evidence>
<dbReference type="InterPro" id="IPR006158">
    <property type="entry name" value="Cobalamin-bd"/>
</dbReference>